<dbReference type="EMBL" id="JBEDNQ010000001">
    <property type="protein sequence ID" value="MEQ3549683.1"/>
    <property type="molecule type" value="Genomic_DNA"/>
</dbReference>
<feature type="chain" id="PRO_5046986271" evidence="1">
    <location>
        <begin position="23"/>
        <end position="225"/>
    </location>
</feature>
<comment type="caution">
    <text evidence="3">The sequence shown here is derived from an EMBL/GenBank/DDBJ whole genome shotgun (WGS) entry which is preliminary data.</text>
</comment>
<gene>
    <name evidence="3" type="ORF">WIS52_04290</name>
</gene>
<keyword evidence="1" id="KW-0732">Signal</keyword>
<dbReference type="Gene3D" id="2.160.20.120">
    <property type="match status" value="1"/>
</dbReference>
<evidence type="ECO:0000313" key="4">
    <source>
        <dbReference type="Proteomes" id="UP001494902"/>
    </source>
</evidence>
<dbReference type="PROSITE" id="PS51257">
    <property type="entry name" value="PROKAR_LIPOPROTEIN"/>
    <property type="match status" value="1"/>
</dbReference>
<evidence type="ECO:0000256" key="1">
    <source>
        <dbReference type="SAM" id="SignalP"/>
    </source>
</evidence>
<feature type="signal peptide" evidence="1">
    <location>
        <begin position="1"/>
        <end position="22"/>
    </location>
</feature>
<dbReference type="Proteomes" id="UP001494902">
    <property type="component" value="Unassembled WGS sequence"/>
</dbReference>
<evidence type="ECO:0000259" key="2">
    <source>
        <dbReference type="Pfam" id="PF13349"/>
    </source>
</evidence>
<dbReference type="Pfam" id="PF13349">
    <property type="entry name" value="DUF4097"/>
    <property type="match status" value="1"/>
</dbReference>
<keyword evidence="4" id="KW-1185">Reference proteome</keyword>
<dbReference type="RefSeq" id="WP_349296749.1">
    <property type="nucleotide sequence ID" value="NZ_JBEDNQ010000001.1"/>
</dbReference>
<reference evidence="3 4" key="1">
    <citation type="submission" date="2024-03" db="EMBL/GenBank/DDBJ databases">
        <title>Draft genome sequence of Pseudonocardia nematodicida JCM 31783.</title>
        <authorList>
            <person name="Butdee W."/>
            <person name="Duangmal K."/>
        </authorList>
    </citation>
    <scope>NUCLEOTIDE SEQUENCE [LARGE SCALE GENOMIC DNA]</scope>
    <source>
        <strain evidence="3 4">JCM 31783</strain>
    </source>
</reference>
<organism evidence="3 4">
    <name type="scientific">Pseudonocardia nematodicida</name>
    <dbReference type="NCBI Taxonomy" id="1206997"/>
    <lineage>
        <taxon>Bacteria</taxon>
        <taxon>Bacillati</taxon>
        <taxon>Actinomycetota</taxon>
        <taxon>Actinomycetes</taxon>
        <taxon>Pseudonocardiales</taxon>
        <taxon>Pseudonocardiaceae</taxon>
        <taxon>Pseudonocardia</taxon>
    </lineage>
</organism>
<name>A0ABV1K5F4_9PSEU</name>
<dbReference type="InterPro" id="IPR025164">
    <property type="entry name" value="Toastrack_DUF4097"/>
</dbReference>
<protein>
    <submittedName>
        <fullName evidence="3">DUF4097 family beta strand repeat-containing protein</fullName>
    </submittedName>
</protein>
<feature type="domain" description="DUF4097" evidence="2">
    <location>
        <begin position="109"/>
        <end position="201"/>
    </location>
</feature>
<evidence type="ECO:0000313" key="3">
    <source>
        <dbReference type="EMBL" id="MEQ3549683.1"/>
    </source>
</evidence>
<proteinExistence type="predicted"/>
<sequence length="225" mass="23114">MRYRWWVLGAVVGLLAGCGATGAEQRDDVTEQIDGAVSRVEVDSDAGNLRLVAGTQARVEQDLRWTGDARPEVTHRLDGEVLRVEARCPDRGSDRCQAGLVITVPEASSSRAELSAGAIEIEGLTGEHEVRTSAGGVQGRGLGPGSVTAESSAGSVDLTFVAAAPEVTAESSAGSVDVRVPDGQDYAVDAETTAGQTRVELADTPGAPHRITARSSAGGVTVGHG</sequence>
<accession>A0ABV1K5F4</accession>